<keyword evidence="2" id="KW-1185">Reference proteome</keyword>
<comment type="caution">
    <text evidence="1">The sequence shown here is derived from an EMBL/GenBank/DDBJ whole genome shotgun (WGS) entry which is preliminary data.</text>
</comment>
<name>A0AC60QV34_IXOPE</name>
<proteinExistence type="predicted"/>
<protein>
    <submittedName>
        <fullName evidence="1">Uncharacterized protein</fullName>
    </submittedName>
</protein>
<organism evidence="1 2">
    <name type="scientific">Ixodes persulcatus</name>
    <name type="common">Taiga tick</name>
    <dbReference type="NCBI Taxonomy" id="34615"/>
    <lineage>
        <taxon>Eukaryota</taxon>
        <taxon>Metazoa</taxon>
        <taxon>Ecdysozoa</taxon>
        <taxon>Arthropoda</taxon>
        <taxon>Chelicerata</taxon>
        <taxon>Arachnida</taxon>
        <taxon>Acari</taxon>
        <taxon>Parasitiformes</taxon>
        <taxon>Ixodida</taxon>
        <taxon>Ixodoidea</taxon>
        <taxon>Ixodidae</taxon>
        <taxon>Ixodinae</taxon>
        <taxon>Ixodes</taxon>
    </lineage>
</organism>
<evidence type="ECO:0000313" key="1">
    <source>
        <dbReference type="EMBL" id="KAG0441950.1"/>
    </source>
</evidence>
<reference evidence="1 2" key="1">
    <citation type="journal article" date="2020" name="Cell">
        <title>Large-Scale Comparative Analyses of Tick Genomes Elucidate Their Genetic Diversity and Vector Capacities.</title>
        <authorList>
            <consortium name="Tick Genome and Microbiome Consortium (TIGMIC)"/>
            <person name="Jia N."/>
            <person name="Wang J."/>
            <person name="Shi W."/>
            <person name="Du L."/>
            <person name="Sun Y."/>
            <person name="Zhan W."/>
            <person name="Jiang J.F."/>
            <person name="Wang Q."/>
            <person name="Zhang B."/>
            <person name="Ji P."/>
            <person name="Bell-Sakyi L."/>
            <person name="Cui X.M."/>
            <person name="Yuan T.T."/>
            <person name="Jiang B.G."/>
            <person name="Yang W.F."/>
            <person name="Lam T.T."/>
            <person name="Chang Q.C."/>
            <person name="Ding S.J."/>
            <person name="Wang X.J."/>
            <person name="Zhu J.G."/>
            <person name="Ruan X.D."/>
            <person name="Zhao L."/>
            <person name="Wei J.T."/>
            <person name="Ye R.Z."/>
            <person name="Que T.C."/>
            <person name="Du C.H."/>
            <person name="Zhou Y.H."/>
            <person name="Cheng J.X."/>
            <person name="Dai P.F."/>
            <person name="Guo W.B."/>
            <person name="Han X.H."/>
            <person name="Huang E.J."/>
            <person name="Li L.F."/>
            <person name="Wei W."/>
            <person name="Gao Y.C."/>
            <person name="Liu J.Z."/>
            <person name="Shao H.Z."/>
            <person name="Wang X."/>
            <person name="Wang C.C."/>
            <person name="Yang T.C."/>
            <person name="Huo Q.B."/>
            <person name="Li W."/>
            <person name="Chen H.Y."/>
            <person name="Chen S.E."/>
            <person name="Zhou L.G."/>
            <person name="Ni X.B."/>
            <person name="Tian J.H."/>
            <person name="Sheng Y."/>
            <person name="Liu T."/>
            <person name="Pan Y.S."/>
            <person name="Xia L.Y."/>
            <person name="Li J."/>
            <person name="Zhao F."/>
            <person name="Cao W.C."/>
        </authorList>
    </citation>
    <scope>NUCLEOTIDE SEQUENCE [LARGE SCALE GENOMIC DNA]</scope>
    <source>
        <strain evidence="1">Iper-2018</strain>
    </source>
</reference>
<gene>
    <name evidence="1" type="ORF">HPB47_015809</name>
</gene>
<sequence length="136" mass="14684">MYSLDTSTVSIITSRVGGDVALPCDLRHAMQDSWASAVTWFKWGLPAPVYSVDMGSRSGNFLQATHQPGHVWSGRAYFSSADEPALLMIGDVEAADAGLYVCSATFGTGHTRNTTVRFVVVESDMGPLCAKRSRLH</sequence>
<dbReference type="EMBL" id="JABSTQ010004507">
    <property type="protein sequence ID" value="KAG0441950.1"/>
    <property type="molecule type" value="Genomic_DNA"/>
</dbReference>
<accession>A0AC60QV34</accession>
<evidence type="ECO:0000313" key="2">
    <source>
        <dbReference type="Proteomes" id="UP000805193"/>
    </source>
</evidence>
<dbReference type="Proteomes" id="UP000805193">
    <property type="component" value="Unassembled WGS sequence"/>
</dbReference>